<reference evidence="2" key="1">
    <citation type="submission" date="2012-07" db="EMBL/GenBank/DDBJ databases">
        <title>Genome of the Chinese tree shrew, a rising model animal genetically related to primates.</title>
        <authorList>
            <person name="Zhang G."/>
            <person name="Fan Y."/>
            <person name="Yao Y."/>
            <person name="Huang Z."/>
        </authorList>
    </citation>
    <scope>NUCLEOTIDE SEQUENCE [LARGE SCALE GENOMIC DNA]</scope>
</reference>
<proteinExistence type="predicted"/>
<gene>
    <name evidence="1" type="ORF">TREES_T100019294</name>
</gene>
<dbReference type="EMBL" id="KB320510">
    <property type="protein sequence ID" value="ELW70001.1"/>
    <property type="molecule type" value="Genomic_DNA"/>
</dbReference>
<dbReference type="InParanoid" id="L9L4P7"/>
<keyword evidence="2" id="KW-1185">Reference proteome</keyword>
<sequence>MILDFRINFLQSFLTKVESEELIYGEGVDRTASDGDQEPLVENSFQGWNQAKGDKLYWLKLCQGVRLEGRTQMESDLEELHVVCNMLDIEGFSKSVQRQQHME</sequence>
<dbReference type="Proteomes" id="UP000011518">
    <property type="component" value="Unassembled WGS sequence"/>
</dbReference>
<evidence type="ECO:0000313" key="1">
    <source>
        <dbReference type="EMBL" id="ELW70001.1"/>
    </source>
</evidence>
<name>L9L4P7_TUPCH</name>
<reference evidence="2" key="2">
    <citation type="journal article" date="2013" name="Nat. Commun.">
        <title>Genome of the Chinese tree shrew.</title>
        <authorList>
            <person name="Fan Y."/>
            <person name="Huang Z.Y."/>
            <person name="Cao C.C."/>
            <person name="Chen C.S."/>
            <person name="Chen Y.X."/>
            <person name="Fan D.D."/>
            <person name="He J."/>
            <person name="Hou H.L."/>
            <person name="Hu L."/>
            <person name="Hu X.T."/>
            <person name="Jiang X.T."/>
            <person name="Lai R."/>
            <person name="Lang Y.S."/>
            <person name="Liang B."/>
            <person name="Liao S.G."/>
            <person name="Mu D."/>
            <person name="Ma Y.Y."/>
            <person name="Niu Y.Y."/>
            <person name="Sun X.Q."/>
            <person name="Xia J.Q."/>
            <person name="Xiao J."/>
            <person name="Xiong Z.Q."/>
            <person name="Xu L."/>
            <person name="Yang L."/>
            <person name="Zhang Y."/>
            <person name="Zhao W."/>
            <person name="Zhao X.D."/>
            <person name="Zheng Y.T."/>
            <person name="Zhou J.M."/>
            <person name="Zhu Y.B."/>
            <person name="Zhang G.J."/>
            <person name="Wang J."/>
            <person name="Yao Y.G."/>
        </authorList>
    </citation>
    <scope>NUCLEOTIDE SEQUENCE [LARGE SCALE GENOMIC DNA]</scope>
</reference>
<evidence type="ECO:0000313" key="2">
    <source>
        <dbReference type="Proteomes" id="UP000011518"/>
    </source>
</evidence>
<protein>
    <submittedName>
        <fullName evidence="1">Uncharacterized protein</fullName>
    </submittedName>
</protein>
<dbReference type="AlphaFoldDB" id="L9L4P7"/>
<accession>L9L4P7</accession>
<organism evidence="1 2">
    <name type="scientific">Tupaia chinensis</name>
    <name type="common">Chinese tree shrew</name>
    <name type="synonym">Tupaia belangeri chinensis</name>
    <dbReference type="NCBI Taxonomy" id="246437"/>
    <lineage>
        <taxon>Eukaryota</taxon>
        <taxon>Metazoa</taxon>
        <taxon>Chordata</taxon>
        <taxon>Craniata</taxon>
        <taxon>Vertebrata</taxon>
        <taxon>Euteleostomi</taxon>
        <taxon>Mammalia</taxon>
        <taxon>Eutheria</taxon>
        <taxon>Euarchontoglires</taxon>
        <taxon>Scandentia</taxon>
        <taxon>Tupaiidae</taxon>
        <taxon>Tupaia</taxon>
    </lineage>
</organism>